<feature type="region of interest" description="Disordered" evidence="1">
    <location>
        <begin position="1"/>
        <end position="25"/>
    </location>
</feature>
<protein>
    <submittedName>
        <fullName evidence="2">Uncharacterized protein</fullName>
    </submittedName>
</protein>
<evidence type="ECO:0000313" key="3">
    <source>
        <dbReference type="Proteomes" id="UP000485058"/>
    </source>
</evidence>
<sequence>MWHAPMLGHGHARRPSGVHGSLGAQCQGRWSNARWGGL</sequence>
<reference evidence="2 3" key="1">
    <citation type="submission" date="2020-02" db="EMBL/GenBank/DDBJ databases">
        <title>Draft genome sequence of Haematococcus lacustris strain NIES-144.</title>
        <authorList>
            <person name="Morimoto D."/>
            <person name="Nakagawa S."/>
            <person name="Yoshida T."/>
            <person name="Sawayama S."/>
        </authorList>
    </citation>
    <scope>NUCLEOTIDE SEQUENCE [LARGE SCALE GENOMIC DNA]</scope>
    <source>
        <strain evidence="2 3">NIES-144</strain>
    </source>
</reference>
<dbReference type="Proteomes" id="UP000485058">
    <property type="component" value="Unassembled WGS sequence"/>
</dbReference>
<accession>A0A699YWP4</accession>
<evidence type="ECO:0000256" key="1">
    <source>
        <dbReference type="SAM" id="MobiDB-lite"/>
    </source>
</evidence>
<dbReference type="EMBL" id="BLLF01000387">
    <property type="protein sequence ID" value="GFH11254.1"/>
    <property type="molecule type" value="Genomic_DNA"/>
</dbReference>
<keyword evidence="3" id="KW-1185">Reference proteome</keyword>
<gene>
    <name evidence="2" type="ORF">HaLaN_06725</name>
</gene>
<proteinExistence type="predicted"/>
<evidence type="ECO:0000313" key="2">
    <source>
        <dbReference type="EMBL" id="GFH11254.1"/>
    </source>
</evidence>
<dbReference type="AlphaFoldDB" id="A0A699YWP4"/>
<name>A0A699YWP4_HAELA</name>
<organism evidence="2 3">
    <name type="scientific">Haematococcus lacustris</name>
    <name type="common">Green alga</name>
    <name type="synonym">Haematococcus pluvialis</name>
    <dbReference type="NCBI Taxonomy" id="44745"/>
    <lineage>
        <taxon>Eukaryota</taxon>
        <taxon>Viridiplantae</taxon>
        <taxon>Chlorophyta</taxon>
        <taxon>core chlorophytes</taxon>
        <taxon>Chlorophyceae</taxon>
        <taxon>CS clade</taxon>
        <taxon>Chlamydomonadales</taxon>
        <taxon>Haematococcaceae</taxon>
        <taxon>Haematococcus</taxon>
    </lineage>
</organism>
<comment type="caution">
    <text evidence="2">The sequence shown here is derived from an EMBL/GenBank/DDBJ whole genome shotgun (WGS) entry which is preliminary data.</text>
</comment>
<feature type="non-terminal residue" evidence="2">
    <location>
        <position position="1"/>
    </location>
</feature>